<evidence type="ECO:0000256" key="1">
    <source>
        <dbReference type="ARBA" id="ARBA00023157"/>
    </source>
</evidence>
<organism evidence="4 5">
    <name type="scientific">Plakobranchus ocellatus</name>
    <dbReference type="NCBI Taxonomy" id="259542"/>
    <lineage>
        <taxon>Eukaryota</taxon>
        <taxon>Metazoa</taxon>
        <taxon>Spiralia</taxon>
        <taxon>Lophotrochozoa</taxon>
        <taxon>Mollusca</taxon>
        <taxon>Gastropoda</taxon>
        <taxon>Heterobranchia</taxon>
        <taxon>Euthyneura</taxon>
        <taxon>Panpulmonata</taxon>
        <taxon>Sacoglossa</taxon>
        <taxon>Placobranchoidea</taxon>
        <taxon>Plakobranchidae</taxon>
        <taxon>Plakobranchus</taxon>
    </lineage>
</organism>
<gene>
    <name evidence="4" type="ORF">PoB_006370800</name>
</gene>
<evidence type="ECO:0000259" key="3">
    <source>
        <dbReference type="PROSITE" id="PS50958"/>
    </source>
</evidence>
<sequence length="389" mass="42104">MQHHSKNKRIICHVADITTLGQDSALNTTSSHHDQVTAASISGRDNVFDIALNTSSSHHGQVTAASISGRDNVFDIALNTTSSHHGQVTAAAISGRDNDFDITLNTSSSHHGQVTAAAISGRDNDFGRALNTTSSHHDQVTATSISGRDNDFDIALNTSNSHHDQVTATSISGRGNDIDIALNTISSHHGQVTATSISGRDNDFDITLNTTSSHHDQVTAALILGRDNDFDIALTFTCRDRCGMKISFPCSCSATCVVYGTCCDNLAKDCPHVWEEGTIKFDHLHSAGFICDDDFVYKVSTCPSPVQGNVQQEQGKWSSLRTENIQTTENWFPLDADAIPETKGVMTSNLTSPTARMQNFSYSRRSNQTMRHAMSPTSGHKELPEATRQ</sequence>
<dbReference type="SUPFAM" id="SSF90188">
    <property type="entry name" value="Somatomedin B domain"/>
    <property type="match status" value="1"/>
</dbReference>
<dbReference type="InterPro" id="IPR036024">
    <property type="entry name" value="Somatomedin_B-like_dom_sf"/>
</dbReference>
<protein>
    <submittedName>
        <fullName evidence="4">Gamma-tubulin complex component 6</fullName>
    </submittedName>
</protein>
<dbReference type="EMBL" id="BLXT01007182">
    <property type="protein sequence ID" value="GFO37203.1"/>
    <property type="molecule type" value="Genomic_DNA"/>
</dbReference>
<proteinExistence type="predicted"/>
<feature type="compositionally biased region" description="Polar residues" evidence="2">
    <location>
        <begin position="368"/>
        <end position="378"/>
    </location>
</feature>
<feature type="compositionally biased region" description="Basic and acidic residues" evidence="2">
    <location>
        <begin position="379"/>
        <end position="389"/>
    </location>
</feature>
<reference evidence="4 5" key="1">
    <citation type="journal article" date="2021" name="Elife">
        <title>Chloroplast acquisition without the gene transfer in kleptoplastic sea slugs, Plakobranchus ocellatus.</title>
        <authorList>
            <person name="Maeda T."/>
            <person name="Takahashi S."/>
            <person name="Yoshida T."/>
            <person name="Shimamura S."/>
            <person name="Takaki Y."/>
            <person name="Nagai Y."/>
            <person name="Toyoda A."/>
            <person name="Suzuki Y."/>
            <person name="Arimoto A."/>
            <person name="Ishii H."/>
            <person name="Satoh N."/>
            <person name="Nishiyama T."/>
            <person name="Hasebe M."/>
            <person name="Maruyama T."/>
            <person name="Minagawa J."/>
            <person name="Obokata J."/>
            <person name="Shigenobu S."/>
        </authorList>
    </citation>
    <scope>NUCLEOTIDE SEQUENCE [LARGE SCALE GENOMIC DNA]</scope>
</reference>
<keyword evidence="5" id="KW-1185">Reference proteome</keyword>
<evidence type="ECO:0000256" key="2">
    <source>
        <dbReference type="SAM" id="MobiDB-lite"/>
    </source>
</evidence>
<feature type="region of interest" description="Disordered" evidence="2">
    <location>
        <begin position="368"/>
        <end position="389"/>
    </location>
</feature>
<name>A0AAV4CZ78_9GAST</name>
<feature type="domain" description="SMB" evidence="3">
    <location>
        <begin position="234"/>
        <end position="278"/>
    </location>
</feature>
<keyword evidence="1" id="KW-1015">Disulfide bond</keyword>
<dbReference type="PROSITE" id="PS50958">
    <property type="entry name" value="SMB_2"/>
    <property type="match status" value="1"/>
</dbReference>
<evidence type="ECO:0000313" key="4">
    <source>
        <dbReference type="EMBL" id="GFO37203.1"/>
    </source>
</evidence>
<dbReference type="Proteomes" id="UP000735302">
    <property type="component" value="Unassembled WGS sequence"/>
</dbReference>
<accession>A0AAV4CZ78</accession>
<dbReference type="InterPro" id="IPR001212">
    <property type="entry name" value="Somatomedin_B_dom"/>
</dbReference>
<dbReference type="AlphaFoldDB" id="A0AAV4CZ78"/>
<evidence type="ECO:0000313" key="5">
    <source>
        <dbReference type="Proteomes" id="UP000735302"/>
    </source>
</evidence>
<comment type="caution">
    <text evidence="4">The sequence shown here is derived from an EMBL/GenBank/DDBJ whole genome shotgun (WGS) entry which is preliminary data.</text>
</comment>